<dbReference type="SMART" id="SM00460">
    <property type="entry name" value="TGc"/>
    <property type="match status" value="1"/>
</dbReference>
<feature type="chain" id="PRO_5036918076" description="Transglutaminase-like domain-containing protein" evidence="1">
    <location>
        <begin position="22"/>
        <end position="377"/>
    </location>
</feature>
<keyword evidence="1" id="KW-0732">Signal</keyword>
<dbReference type="AlphaFoldDB" id="A0A917DNG2"/>
<dbReference type="InterPro" id="IPR052557">
    <property type="entry name" value="CAP/Cytokinesis_protein"/>
</dbReference>
<sequence length="377" mass="43527">MRGKIYLTFCLLLVCSRVSFAQHYSIFPKFDDTPKVKELAKSITDTISKDSIKVLAIHKWIINNIDYDDELLEKEKNGRGFNIRKPDVFTWKNGLKDPTQVCSAVLKNEKALCRGYAFLFVALCSHSGIYADVVVGNVKDSTISKDETGHAWNIFQINKKWYLCDPTWDASLIKNPSPFEELKSPFENLPEEFLKSRCSIDPATQLVDNPQTLDVFFGKAVATNTAKLNFNEILNAEKGLKDEEKLFRKSTRMYNFNPNEYLGVCSLLYYYGSKIDSYIYQYFSNNKYINSSKTIDEMTNKALPLKKEMLRLAEQIKSNFNKVLPLIDKIKDTQYGVGINKNLIVKSMQQFYDEEKSLKSMYVQLETHRKNHPHPTK</sequence>
<proteinExistence type="predicted"/>
<reference evidence="3" key="2">
    <citation type="submission" date="2020-09" db="EMBL/GenBank/DDBJ databases">
        <authorList>
            <person name="Sun Q."/>
            <person name="Zhou Y."/>
        </authorList>
    </citation>
    <scope>NUCLEOTIDE SEQUENCE</scope>
    <source>
        <strain evidence="3">CGMCC 1.15958</strain>
    </source>
</reference>
<dbReference type="Gene3D" id="3.10.620.30">
    <property type="match status" value="1"/>
</dbReference>
<evidence type="ECO:0000313" key="4">
    <source>
        <dbReference type="Proteomes" id="UP000609064"/>
    </source>
</evidence>
<evidence type="ECO:0000313" key="3">
    <source>
        <dbReference type="EMBL" id="GGD50901.1"/>
    </source>
</evidence>
<comment type="caution">
    <text evidence="3">The sequence shown here is derived from an EMBL/GenBank/DDBJ whole genome shotgun (WGS) entry which is preliminary data.</text>
</comment>
<feature type="domain" description="Transglutaminase-like" evidence="2">
    <location>
        <begin position="105"/>
        <end position="168"/>
    </location>
</feature>
<dbReference type="EMBL" id="BMKK01000002">
    <property type="protein sequence ID" value="GGD50901.1"/>
    <property type="molecule type" value="Genomic_DNA"/>
</dbReference>
<evidence type="ECO:0000259" key="2">
    <source>
        <dbReference type="SMART" id="SM00460"/>
    </source>
</evidence>
<dbReference type="Proteomes" id="UP000609064">
    <property type="component" value="Unassembled WGS sequence"/>
</dbReference>
<dbReference type="InterPro" id="IPR038765">
    <property type="entry name" value="Papain-like_cys_pep_sf"/>
</dbReference>
<dbReference type="PANTHER" id="PTHR46333:SF2">
    <property type="entry name" value="CYTOKINESIS PROTEIN 3"/>
    <property type="match status" value="1"/>
</dbReference>
<organism evidence="3 4">
    <name type="scientific">Emticicia aquatilis</name>
    <dbReference type="NCBI Taxonomy" id="1537369"/>
    <lineage>
        <taxon>Bacteria</taxon>
        <taxon>Pseudomonadati</taxon>
        <taxon>Bacteroidota</taxon>
        <taxon>Cytophagia</taxon>
        <taxon>Cytophagales</taxon>
        <taxon>Leadbetterellaceae</taxon>
        <taxon>Emticicia</taxon>
    </lineage>
</organism>
<accession>A0A917DNG2</accession>
<gene>
    <name evidence="3" type="ORF">GCM10011514_13910</name>
</gene>
<keyword evidence="4" id="KW-1185">Reference proteome</keyword>
<dbReference type="SUPFAM" id="SSF54001">
    <property type="entry name" value="Cysteine proteinases"/>
    <property type="match status" value="1"/>
</dbReference>
<evidence type="ECO:0000256" key="1">
    <source>
        <dbReference type="SAM" id="SignalP"/>
    </source>
</evidence>
<protein>
    <recommendedName>
        <fullName evidence="2">Transglutaminase-like domain-containing protein</fullName>
    </recommendedName>
</protein>
<dbReference type="InterPro" id="IPR002931">
    <property type="entry name" value="Transglutaminase-like"/>
</dbReference>
<feature type="signal peptide" evidence="1">
    <location>
        <begin position="1"/>
        <end position="21"/>
    </location>
</feature>
<dbReference type="RefSeq" id="WP_188765313.1">
    <property type="nucleotide sequence ID" value="NZ_BMKK01000002.1"/>
</dbReference>
<name>A0A917DNG2_9BACT</name>
<dbReference type="GO" id="GO:0005737">
    <property type="term" value="C:cytoplasm"/>
    <property type="evidence" value="ECO:0007669"/>
    <property type="project" value="TreeGrafter"/>
</dbReference>
<reference evidence="3" key="1">
    <citation type="journal article" date="2014" name="Int. J. Syst. Evol. Microbiol.">
        <title>Complete genome sequence of Corynebacterium casei LMG S-19264T (=DSM 44701T), isolated from a smear-ripened cheese.</title>
        <authorList>
            <consortium name="US DOE Joint Genome Institute (JGI-PGF)"/>
            <person name="Walter F."/>
            <person name="Albersmeier A."/>
            <person name="Kalinowski J."/>
            <person name="Ruckert C."/>
        </authorList>
    </citation>
    <scope>NUCLEOTIDE SEQUENCE</scope>
    <source>
        <strain evidence="3">CGMCC 1.15958</strain>
    </source>
</reference>
<dbReference type="PANTHER" id="PTHR46333">
    <property type="entry name" value="CYTOKINESIS PROTEIN 3"/>
    <property type="match status" value="1"/>
</dbReference>
<dbReference type="Pfam" id="PF01841">
    <property type="entry name" value="Transglut_core"/>
    <property type="match status" value="1"/>
</dbReference>